<dbReference type="PATRIC" id="fig|46429.4.peg.2526"/>
<feature type="chain" id="PRO_5001763259" evidence="1">
    <location>
        <begin position="26"/>
        <end position="251"/>
    </location>
</feature>
<sequence>MSRLRMAAGAASCFVALFFGGAASAGEARCWQSYEVEAARVRDLQIMLMLGSLKCRSTNSEITAKYDKFYEKMGSADKYNNALKLRFMRENGIADGQRAYDDFITRLANSHSDGLQTAGFCQMADTLLSLATDAGENELPMLARNFSEKPAGVGDVCELTTAAAAAPASVPADAVKAAPVSDPVTPTAAVAETAAPQVTPQSAAAALEAAAVALQSAAASLKTQPSAANAATKDAALDAQPTLVAVAKPVS</sequence>
<dbReference type="RefSeq" id="WP_234703182.1">
    <property type="nucleotide sequence ID" value="NZ_JFHR01000027.1"/>
</dbReference>
<proteinExistence type="predicted"/>
<evidence type="ECO:0000313" key="2">
    <source>
        <dbReference type="EMBL" id="KEQ53143.1"/>
    </source>
</evidence>
<feature type="signal peptide" evidence="1">
    <location>
        <begin position="1"/>
        <end position="25"/>
    </location>
</feature>
<dbReference type="Proteomes" id="UP000028411">
    <property type="component" value="Unassembled WGS sequence"/>
</dbReference>
<evidence type="ECO:0000313" key="3">
    <source>
        <dbReference type="Proteomes" id="UP000028411"/>
    </source>
</evidence>
<protein>
    <submittedName>
        <fullName evidence="2">Uncharacterized protein</fullName>
    </submittedName>
</protein>
<accession>A0A081RD70</accession>
<comment type="caution">
    <text evidence="2">The sequence shown here is derived from an EMBL/GenBank/DDBJ whole genome shotgun (WGS) entry which is preliminary data.</text>
</comment>
<name>A0A081RD70_SPHCR</name>
<reference evidence="2 3" key="1">
    <citation type="submission" date="2014-02" db="EMBL/GenBank/DDBJ databases">
        <title>Whole genome sequence of Sphingobium chlorophenolicum NBRC 16172.</title>
        <authorList>
            <person name="Gan H.M."/>
            <person name="Gan H.Y."/>
            <person name="Chew T.H."/>
            <person name="Savka M.A."/>
        </authorList>
    </citation>
    <scope>NUCLEOTIDE SEQUENCE [LARGE SCALE GENOMIC DNA]</scope>
    <source>
        <strain evidence="2 3">NBRC 16172</strain>
    </source>
</reference>
<organism evidence="2 3">
    <name type="scientific">Sphingobium chlorophenolicum</name>
    <dbReference type="NCBI Taxonomy" id="46429"/>
    <lineage>
        <taxon>Bacteria</taxon>
        <taxon>Pseudomonadati</taxon>
        <taxon>Pseudomonadota</taxon>
        <taxon>Alphaproteobacteria</taxon>
        <taxon>Sphingomonadales</taxon>
        <taxon>Sphingomonadaceae</taxon>
        <taxon>Sphingobium</taxon>
    </lineage>
</organism>
<gene>
    <name evidence="2" type="ORF">BV95_02548</name>
</gene>
<evidence type="ECO:0000256" key="1">
    <source>
        <dbReference type="SAM" id="SignalP"/>
    </source>
</evidence>
<keyword evidence="1" id="KW-0732">Signal</keyword>
<dbReference type="EMBL" id="JFHR01000027">
    <property type="protein sequence ID" value="KEQ53143.1"/>
    <property type="molecule type" value="Genomic_DNA"/>
</dbReference>
<dbReference type="AlphaFoldDB" id="A0A081RD70"/>